<dbReference type="AlphaFoldDB" id="A0AA36GNP9"/>
<organism evidence="2 3">
    <name type="scientific">Cylicocyclus nassatus</name>
    <name type="common">Nematode worm</name>
    <dbReference type="NCBI Taxonomy" id="53992"/>
    <lineage>
        <taxon>Eukaryota</taxon>
        <taxon>Metazoa</taxon>
        <taxon>Ecdysozoa</taxon>
        <taxon>Nematoda</taxon>
        <taxon>Chromadorea</taxon>
        <taxon>Rhabditida</taxon>
        <taxon>Rhabditina</taxon>
        <taxon>Rhabditomorpha</taxon>
        <taxon>Strongyloidea</taxon>
        <taxon>Strongylidae</taxon>
        <taxon>Cylicocyclus</taxon>
    </lineage>
</organism>
<feature type="compositionally biased region" description="Low complexity" evidence="1">
    <location>
        <begin position="100"/>
        <end position="109"/>
    </location>
</feature>
<dbReference type="GO" id="GO:0003676">
    <property type="term" value="F:nucleic acid binding"/>
    <property type="evidence" value="ECO:0007669"/>
    <property type="project" value="InterPro"/>
</dbReference>
<keyword evidence="3" id="KW-1185">Reference proteome</keyword>
<dbReference type="SUPFAM" id="SSF53098">
    <property type="entry name" value="Ribonuclease H-like"/>
    <property type="match status" value="1"/>
</dbReference>
<dbReference type="InterPro" id="IPR036397">
    <property type="entry name" value="RNaseH_sf"/>
</dbReference>
<evidence type="ECO:0000313" key="2">
    <source>
        <dbReference type="EMBL" id="CAJ0595525.1"/>
    </source>
</evidence>
<sequence>MIDHFSKYVIAVALPNCKATTVAQAIMDRCILKYGVMSQLISGNAPYFRGEVMAELGKQSLPPRSGTRPTISFPQQSVDLPSTSRAQPTALNPPPPRQPPQDQQRINRPPQHPARGPAQAEWLQRRTPDDYWHYLMGMHPWTRHVKPRPLLREDLTEAQISNVLPEDTYRQVPHLKHVIIFSIASKNLVLEAKDFFVFMPDRRKLHCILLDQFSFNIENNAYGYDKALVSMKDFVWVYDRTAHGSPQNQFRVLLPSCNFAFVTPAVWSERHSAVVLDPARRGEFLNTANNFKLAIEGAGPRRRDPLLSESTSSIFSSTLLGAPSIPDGTRWLCRQVEYFFPAYPDEGMATLAVMKAQDDDAERFCDRTGPFNNLIDKHDQAIRRMFNVYSMACAALAAYTTMYDDHRTHRITSTFPSLTSYPLQIEITLPDMSGAGRYTKVEIEEATFLPESMVLSAYIQTHDTMVQEVRGVGSMVGTPAFLDLYVKFARIPEKANPAFEAIARMKIHEDLREAGGDTMLIDLAYGATTLGCMTEEEAAQVEEVPVIDTVTIHVAFYTSPRTNKKP</sequence>
<gene>
    <name evidence="2" type="ORF">CYNAS_LOCUS7508</name>
</gene>
<feature type="region of interest" description="Disordered" evidence="1">
    <location>
        <begin position="59"/>
        <end position="122"/>
    </location>
</feature>
<name>A0AA36GNP9_CYLNA</name>
<proteinExistence type="predicted"/>
<evidence type="ECO:0008006" key="4">
    <source>
        <dbReference type="Google" id="ProtNLM"/>
    </source>
</evidence>
<dbReference type="EMBL" id="CATQJL010000112">
    <property type="protein sequence ID" value="CAJ0595525.1"/>
    <property type="molecule type" value="Genomic_DNA"/>
</dbReference>
<reference evidence="2" key="1">
    <citation type="submission" date="2023-07" db="EMBL/GenBank/DDBJ databases">
        <authorList>
            <consortium name="CYATHOMIX"/>
        </authorList>
    </citation>
    <scope>NUCLEOTIDE SEQUENCE</scope>
    <source>
        <strain evidence="2">N/A</strain>
    </source>
</reference>
<evidence type="ECO:0000313" key="3">
    <source>
        <dbReference type="Proteomes" id="UP001176961"/>
    </source>
</evidence>
<accession>A0AA36GNP9</accession>
<evidence type="ECO:0000256" key="1">
    <source>
        <dbReference type="SAM" id="MobiDB-lite"/>
    </source>
</evidence>
<dbReference type="Proteomes" id="UP001176961">
    <property type="component" value="Unassembled WGS sequence"/>
</dbReference>
<protein>
    <recommendedName>
        <fullName evidence="4">Integrase catalytic domain-containing protein</fullName>
    </recommendedName>
</protein>
<comment type="caution">
    <text evidence="2">The sequence shown here is derived from an EMBL/GenBank/DDBJ whole genome shotgun (WGS) entry which is preliminary data.</text>
</comment>
<feature type="compositionally biased region" description="Polar residues" evidence="1">
    <location>
        <begin position="67"/>
        <end position="90"/>
    </location>
</feature>
<dbReference type="Gene3D" id="3.30.420.10">
    <property type="entry name" value="Ribonuclease H-like superfamily/Ribonuclease H"/>
    <property type="match status" value="1"/>
</dbReference>
<dbReference type="InterPro" id="IPR012337">
    <property type="entry name" value="RNaseH-like_sf"/>
</dbReference>